<comment type="catalytic activity">
    <reaction evidence="6">
        <text>Exonucleolytic cleavage in either 5'- to 3'- or 3'- to 5'-direction to yield nucleoside 5'-phosphates.</text>
        <dbReference type="EC" id="3.1.11.6"/>
    </reaction>
</comment>
<dbReference type="GO" id="GO:0009318">
    <property type="term" value="C:exodeoxyribonuclease VII complex"/>
    <property type="evidence" value="ECO:0007669"/>
    <property type="project" value="UniProtKB-UniRule"/>
</dbReference>
<dbReference type="HOGENOM" id="CLU_145918_3_3_9"/>
<dbReference type="InterPro" id="IPR003761">
    <property type="entry name" value="Exonuc_VII_S"/>
</dbReference>
<dbReference type="RefSeq" id="WP_006791065.1">
    <property type="nucleotide sequence ID" value="NZ_JH417616.1"/>
</dbReference>
<evidence type="ECO:0000256" key="2">
    <source>
        <dbReference type="ARBA" id="ARBA00022490"/>
    </source>
</evidence>
<evidence type="ECO:0000313" key="10">
    <source>
        <dbReference type="Proteomes" id="UP000005481"/>
    </source>
</evidence>
<evidence type="ECO:0000313" key="9">
    <source>
        <dbReference type="EMBL" id="EHM37565.1"/>
    </source>
</evidence>
<dbReference type="GO" id="GO:0008855">
    <property type="term" value="F:exodeoxyribonuclease VII activity"/>
    <property type="evidence" value="ECO:0007669"/>
    <property type="project" value="UniProtKB-UniRule"/>
</dbReference>
<keyword evidence="4 6" id="KW-0378">Hydrolase</keyword>
<comment type="subcellular location">
    <subcellularLocation>
        <location evidence="6">Cytoplasm</location>
    </subcellularLocation>
</comment>
<dbReference type="PATRIC" id="fig|861450.3.peg.1927"/>
<proteinExistence type="inferred from homology"/>
<keyword evidence="5 6" id="KW-0269">Exonuclease</keyword>
<comment type="similarity">
    <text evidence="1 6">Belongs to the XseB family.</text>
</comment>
<keyword evidence="3 6" id="KW-0540">Nuclease</keyword>
<dbReference type="SUPFAM" id="SSF116842">
    <property type="entry name" value="XseB-like"/>
    <property type="match status" value="1"/>
</dbReference>
<dbReference type="PANTHER" id="PTHR34137">
    <property type="entry name" value="EXODEOXYRIBONUCLEASE 7 SMALL SUBUNIT"/>
    <property type="match status" value="1"/>
</dbReference>
<feature type="coiled-coil region" evidence="7">
    <location>
        <begin position="1"/>
        <end position="28"/>
    </location>
</feature>
<keyword evidence="2 6" id="KW-0963">Cytoplasm</keyword>
<reference evidence="9 10" key="1">
    <citation type="submission" date="2011-08" db="EMBL/GenBank/DDBJ databases">
        <authorList>
            <person name="Weinstock G."/>
            <person name="Sodergren E."/>
            <person name="Clifton S."/>
            <person name="Fulton L."/>
            <person name="Fulton B."/>
            <person name="Courtney L."/>
            <person name="Fronick C."/>
            <person name="Harrison M."/>
            <person name="Strong C."/>
            <person name="Farmer C."/>
            <person name="Delahaunty K."/>
            <person name="Markovic C."/>
            <person name="Hall O."/>
            <person name="Minx P."/>
            <person name="Tomlinson C."/>
            <person name="Mitreva M."/>
            <person name="Hou S."/>
            <person name="Chen J."/>
            <person name="Wollam A."/>
            <person name="Pepin K.H."/>
            <person name="Johnson M."/>
            <person name="Bhonagiri V."/>
            <person name="Zhang X."/>
            <person name="Suruliraj S."/>
            <person name="Warren W."/>
            <person name="Chinwalla A."/>
            <person name="Mardis E.R."/>
            <person name="Wilson R.K."/>
        </authorList>
    </citation>
    <scope>NUCLEOTIDE SEQUENCE [LARGE SCALE GENOMIC DNA]</scope>
    <source>
        <strain evidence="9 10">F0357</strain>
    </source>
</reference>
<evidence type="ECO:0000256" key="7">
    <source>
        <dbReference type="SAM" id="Coils"/>
    </source>
</evidence>
<comment type="function">
    <text evidence="6">Bidirectionally degrades single-stranded DNA into large acid-insoluble oligonucleotides, which are then degraded further into small acid-soluble oligonucleotides.</text>
</comment>
<keyword evidence="7" id="KW-0175">Coiled coil</keyword>
<dbReference type="Gene3D" id="1.10.287.1040">
    <property type="entry name" value="Exonuclease VII, small subunit"/>
    <property type="match status" value="1"/>
</dbReference>
<evidence type="ECO:0000256" key="6">
    <source>
        <dbReference type="HAMAP-Rule" id="MF_00337"/>
    </source>
</evidence>
<keyword evidence="10" id="KW-1185">Reference proteome</keyword>
<gene>
    <name evidence="6" type="primary">xseB</name>
    <name evidence="9" type="ORF">HMPREF0080_02104</name>
</gene>
<dbReference type="GO" id="GO:0006308">
    <property type="term" value="P:DNA catabolic process"/>
    <property type="evidence" value="ECO:0007669"/>
    <property type="project" value="UniProtKB-UniRule"/>
</dbReference>
<comment type="caution">
    <text evidence="9">The sequence shown here is derived from an EMBL/GenBank/DDBJ whole genome shotgun (WGS) entry which is preliminary data.</text>
</comment>
<evidence type="ECO:0000256" key="8">
    <source>
        <dbReference type="SAM" id="MobiDB-lite"/>
    </source>
</evidence>
<dbReference type="Proteomes" id="UP000005481">
    <property type="component" value="Unassembled WGS sequence"/>
</dbReference>
<dbReference type="GO" id="GO:0005829">
    <property type="term" value="C:cytosol"/>
    <property type="evidence" value="ECO:0007669"/>
    <property type="project" value="TreeGrafter"/>
</dbReference>
<dbReference type="STRING" id="861450.HMPREF0080_02104"/>
<dbReference type="EC" id="3.1.11.6" evidence="6"/>
<comment type="subunit">
    <text evidence="6">Heterooligomer composed of large and small subunits.</text>
</comment>
<organism evidence="9 10">
    <name type="scientific">Anaeroglobus geminatus F0357</name>
    <dbReference type="NCBI Taxonomy" id="861450"/>
    <lineage>
        <taxon>Bacteria</taxon>
        <taxon>Bacillati</taxon>
        <taxon>Bacillota</taxon>
        <taxon>Negativicutes</taxon>
        <taxon>Veillonellales</taxon>
        <taxon>Veillonellaceae</taxon>
        <taxon>Anaeroglobus</taxon>
    </lineage>
</organism>
<dbReference type="NCBIfam" id="TIGR01280">
    <property type="entry name" value="xseB"/>
    <property type="match status" value="1"/>
</dbReference>
<evidence type="ECO:0000256" key="3">
    <source>
        <dbReference type="ARBA" id="ARBA00022722"/>
    </source>
</evidence>
<evidence type="ECO:0000256" key="1">
    <source>
        <dbReference type="ARBA" id="ARBA00009998"/>
    </source>
</evidence>
<dbReference type="EMBL" id="AGCJ01000094">
    <property type="protein sequence ID" value="EHM37565.1"/>
    <property type="molecule type" value="Genomic_DNA"/>
</dbReference>
<feature type="region of interest" description="Disordered" evidence="8">
    <location>
        <begin position="64"/>
        <end position="90"/>
    </location>
</feature>
<name>G9YK94_9FIRM</name>
<evidence type="ECO:0000256" key="4">
    <source>
        <dbReference type="ARBA" id="ARBA00022801"/>
    </source>
</evidence>
<protein>
    <recommendedName>
        <fullName evidence="6">Exodeoxyribonuclease 7 small subunit</fullName>
        <ecNumber evidence="6">3.1.11.6</ecNumber>
    </recommendedName>
    <alternativeName>
        <fullName evidence="6">Exodeoxyribonuclease VII small subunit</fullName>
        <shortName evidence="6">Exonuclease VII small subunit</shortName>
    </alternativeName>
</protein>
<dbReference type="AlphaFoldDB" id="G9YK94"/>
<dbReference type="eggNOG" id="COG1722">
    <property type="taxonomic scope" value="Bacteria"/>
</dbReference>
<dbReference type="OrthoDB" id="1624590at2"/>
<dbReference type="Pfam" id="PF02609">
    <property type="entry name" value="Exonuc_VII_S"/>
    <property type="match status" value="1"/>
</dbReference>
<dbReference type="InterPro" id="IPR037004">
    <property type="entry name" value="Exonuc_VII_ssu_sf"/>
</dbReference>
<accession>G9YK94</accession>
<evidence type="ECO:0000256" key="5">
    <source>
        <dbReference type="ARBA" id="ARBA00022839"/>
    </source>
</evidence>
<dbReference type="PIRSF" id="PIRSF006488">
    <property type="entry name" value="Exonuc_VII_S"/>
    <property type="match status" value="1"/>
</dbReference>
<dbReference type="HAMAP" id="MF_00337">
    <property type="entry name" value="Exonuc_7_S"/>
    <property type="match status" value="1"/>
</dbReference>
<dbReference type="PANTHER" id="PTHR34137:SF1">
    <property type="entry name" value="EXODEOXYRIBONUCLEASE 7 SMALL SUBUNIT"/>
    <property type="match status" value="1"/>
</dbReference>
<sequence>MVKTTDKLKSFEENYEKLEKLVNSLDDSGLTLKESLDIFEKSVKLARDCESALEYARQRAQALAEIQGAAEKESEEGEAGPVPEEGTLGL</sequence>
<feature type="compositionally biased region" description="Low complexity" evidence="8">
    <location>
        <begin position="79"/>
        <end position="90"/>
    </location>
</feature>